<proteinExistence type="inferred from homology"/>
<dbReference type="GO" id="GO:0000166">
    <property type="term" value="F:nucleotide binding"/>
    <property type="evidence" value="ECO:0007669"/>
    <property type="project" value="UniProtKB-KW"/>
</dbReference>
<dbReference type="UniPathway" id="UPA00378"/>
<evidence type="ECO:0000259" key="7">
    <source>
        <dbReference type="Pfam" id="PF26337"/>
    </source>
</evidence>
<protein>
    <recommendedName>
        <fullName evidence="5">Glucosyltransferase 3</fullName>
        <ecNumber evidence="5">2.4.1.-</ecNumber>
    </recommendedName>
</protein>
<sequence length="337" mass="38561">MKKFITNLYGQSEQSTAMLAQHMVAQIAKNEGYSEISVPAFPVTSDSESELLKRIDGMLPAVTSKDLVLAQLPSWNGIAFDEVFLRKIRSRTQKLVVFIHDFVPLMFDNNSYLFERYLDAYNLADLVIVPSEKMGAMLVEHGLNVPYKVQTIWDHLTCVEGLSKPEFKREIQFAGNMGRFPFIKEWNYQNDLLVYSNRFDNFAESETLHIKGWKHDDQLLRELNQGGFGLVWSENIENQSEREYSEMNVSFKFSSYLAAGIPLIVNRGLAKQSFVESQGIGLVADSLEEVNEYVSNINADEYQRLLQNVAGISTLIQDGFFTKKLLIEIEEFLFMNV</sequence>
<accession>A0A6G8AZC0</accession>
<dbReference type="InterPro" id="IPR058591">
    <property type="entry name" value="Gtf3_N"/>
</dbReference>
<dbReference type="Proteomes" id="UP000500741">
    <property type="component" value="Chromosome"/>
</dbReference>
<evidence type="ECO:0000256" key="3">
    <source>
        <dbReference type="ARBA" id="ARBA00022679"/>
    </source>
</evidence>
<feature type="domain" description="Glucosyltransferase 3-like C-terminal" evidence="7">
    <location>
        <begin position="171"/>
        <end position="328"/>
    </location>
</feature>
<feature type="binding site" evidence="5">
    <location>
        <position position="179"/>
    </location>
    <ligand>
        <name>UDP</name>
        <dbReference type="ChEBI" id="CHEBI:58223"/>
    </ligand>
</feature>
<comment type="function">
    <text evidence="5">Required for polymorphic O-glycosylation of the serine-rich repeat protein in this bacteria. Catalyzes the second step in glycosylation by transferring a sugar from a UDP-activated sugar to the terminal GlcNAc moiety of the 3-O-(N-acetyl-alpha-D-glucosaminyl)-L-seryl-[protein] resulting from the first glycosylation step.</text>
</comment>
<evidence type="ECO:0000313" key="9">
    <source>
        <dbReference type="Proteomes" id="UP000500741"/>
    </source>
</evidence>
<keyword evidence="4 5" id="KW-0547">Nucleotide-binding</keyword>
<dbReference type="KEGG" id="wco:G7084_03365"/>
<comment type="pathway">
    <text evidence="1 5">Protein modification; protein glycosylation.</text>
</comment>
<evidence type="ECO:0000256" key="5">
    <source>
        <dbReference type="HAMAP-Rule" id="MF_00841"/>
    </source>
</evidence>
<comment type="subunit">
    <text evidence="5">Homotetramer; a dimer of dimers.</text>
</comment>
<feature type="binding site" evidence="5">
    <location>
        <position position="16"/>
    </location>
    <ligand>
        <name>UDP</name>
        <dbReference type="ChEBI" id="CHEBI:58223"/>
    </ligand>
</feature>
<name>A0A6G8AZC0_9LACO</name>
<dbReference type="Pfam" id="PF26334">
    <property type="entry name" value="Gtf3_N"/>
    <property type="match status" value="1"/>
</dbReference>
<keyword evidence="3 5" id="KW-0808">Transferase</keyword>
<dbReference type="Gene3D" id="3.40.50.2000">
    <property type="entry name" value="Glycogen Phosphorylase B"/>
    <property type="match status" value="2"/>
</dbReference>
<evidence type="ECO:0000259" key="6">
    <source>
        <dbReference type="Pfam" id="PF26334"/>
    </source>
</evidence>
<feature type="domain" description="Glucosyltransferase 3-like N-terminal" evidence="6">
    <location>
        <begin position="2"/>
        <end position="152"/>
    </location>
</feature>
<comment type="domain">
    <text evidence="5">Dimerizes via the C-terminus; dimerization is required for tetramer formation. Binds protein substrate via an exposed loop in the N-terminus.</text>
</comment>
<reference evidence="8 9" key="1">
    <citation type="submission" date="2020-03" db="EMBL/GenBank/DDBJ databases">
        <title>Weissella sp. nov., isolated from Cybister lewisianus.</title>
        <authorList>
            <person name="Hyun D.-W."/>
            <person name="Bae J.-W."/>
        </authorList>
    </citation>
    <scope>NUCLEOTIDE SEQUENCE [LARGE SCALE GENOMIC DNA]</scope>
    <source>
        <strain evidence="8 9">HDW19</strain>
    </source>
</reference>
<organism evidence="8 9">
    <name type="scientific">Weissella coleopterorum</name>
    <dbReference type="NCBI Taxonomy" id="2714949"/>
    <lineage>
        <taxon>Bacteria</taxon>
        <taxon>Bacillati</taxon>
        <taxon>Bacillota</taxon>
        <taxon>Bacilli</taxon>
        <taxon>Lactobacillales</taxon>
        <taxon>Lactobacillaceae</taxon>
        <taxon>Weissella</taxon>
    </lineage>
</organism>
<evidence type="ECO:0000256" key="1">
    <source>
        <dbReference type="ARBA" id="ARBA00004922"/>
    </source>
</evidence>
<keyword evidence="2 5" id="KW-0328">Glycosyltransferase</keyword>
<dbReference type="GO" id="GO:0035251">
    <property type="term" value="F:UDP-glucosyltransferase activity"/>
    <property type="evidence" value="ECO:0007669"/>
    <property type="project" value="InterPro"/>
</dbReference>
<dbReference type="HAMAP" id="MF_00841">
    <property type="entry name" value="Gtf3"/>
    <property type="match status" value="1"/>
</dbReference>
<dbReference type="EMBL" id="CP049888">
    <property type="protein sequence ID" value="QIL50441.1"/>
    <property type="molecule type" value="Genomic_DNA"/>
</dbReference>
<feature type="binding site" evidence="5">
    <location>
        <begin position="250"/>
        <end position="255"/>
    </location>
    <ligand>
        <name>UDP</name>
        <dbReference type="ChEBI" id="CHEBI:58223"/>
    </ligand>
</feature>
<dbReference type="InterPro" id="IPR058592">
    <property type="entry name" value="Gtf3_C"/>
</dbReference>
<dbReference type="EC" id="2.4.1.-" evidence="5"/>
<dbReference type="RefSeq" id="WP_166010057.1">
    <property type="nucleotide sequence ID" value="NZ_CP049888.1"/>
</dbReference>
<dbReference type="AlphaFoldDB" id="A0A6G8AZC0"/>
<evidence type="ECO:0000256" key="4">
    <source>
        <dbReference type="ARBA" id="ARBA00022741"/>
    </source>
</evidence>
<evidence type="ECO:0000313" key="8">
    <source>
        <dbReference type="EMBL" id="QIL50441.1"/>
    </source>
</evidence>
<comment type="similarity">
    <text evidence="5">Belongs to the Gtf3 glucosyltransferase family.</text>
</comment>
<dbReference type="PIRSF" id="PIRSF007023">
    <property type="entry name" value="UDP-Galf_transf"/>
    <property type="match status" value="1"/>
</dbReference>
<dbReference type="Pfam" id="PF26337">
    <property type="entry name" value="Gtf3_C"/>
    <property type="match status" value="1"/>
</dbReference>
<evidence type="ECO:0000256" key="2">
    <source>
        <dbReference type="ARBA" id="ARBA00022676"/>
    </source>
</evidence>
<dbReference type="InterPro" id="IPR043676">
    <property type="entry name" value="Gtf3"/>
</dbReference>
<gene>
    <name evidence="5" type="primary">gtf3</name>
    <name evidence="8" type="ORF">G7084_03365</name>
</gene>
<keyword evidence="9" id="KW-1185">Reference proteome</keyword>